<accession>A0A072VN51</accession>
<proteinExistence type="predicted"/>
<dbReference type="EnsemblPlants" id="KEH43061">
    <property type="protein sequence ID" value="KEH43061"/>
    <property type="gene ID" value="MTR_1g081930"/>
</dbReference>
<dbReference type="Proteomes" id="UP000002051">
    <property type="component" value="Unassembled WGS sequence"/>
</dbReference>
<dbReference type="Pfam" id="PF13456">
    <property type="entry name" value="RVT_3"/>
    <property type="match status" value="1"/>
</dbReference>
<keyword evidence="4" id="KW-1185">Reference proteome</keyword>
<protein>
    <recommendedName>
        <fullName evidence="1">RNase H type-1 domain-containing protein</fullName>
    </recommendedName>
</protein>
<sequence>MQKPAPRQFNSQGEIHWQKPSLGRYKCNVDASFSHVLNRVRFGMCVRDEEGRFVLTKIEWMTPLLNVDLEEALDLLSALRRIHDLQPGSVDFEFDFKTVVDSFYGSKSDVFNYSAVINDCRLLFASDLAT</sequence>
<dbReference type="AlphaFoldDB" id="A0A072VN51"/>
<name>A0A072VN51_MEDTR</name>
<feature type="domain" description="RNase H type-1" evidence="1">
    <location>
        <begin position="28"/>
        <end position="124"/>
    </location>
</feature>
<reference evidence="2 4" key="1">
    <citation type="journal article" date="2011" name="Nature">
        <title>The Medicago genome provides insight into the evolution of rhizobial symbioses.</title>
        <authorList>
            <person name="Young N.D."/>
            <person name="Debelle F."/>
            <person name="Oldroyd G.E."/>
            <person name="Geurts R."/>
            <person name="Cannon S.B."/>
            <person name="Udvardi M.K."/>
            <person name="Benedito V.A."/>
            <person name="Mayer K.F."/>
            <person name="Gouzy J."/>
            <person name="Schoof H."/>
            <person name="Van de Peer Y."/>
            <person name="Proost S."/>
            <person name="Cook D.R."/>
            <person name="Meyers B.C."/>
            <person name="Spannagl M."/>
            <person name="Cheung F."/>
            <person name="De Mita S."/>
            <person name="Krishnakumar V."/>
            <person name="Gundlach H."/>
            <person name="Zhou S."/>
            <person name="Mudge J."/>
            <person name="Bharti A.K."/>
            <person name="Murray J.D."/>
            <person name="Naoumkina M.A."/>
            <person name="Rosen B."/>
            <person name="Silverstein K.A."/>
            <person name="Tang H."/>
            <person name="Rombauts S."/>
            <person name="Zhao P.X."/>
            <person name="Zhou P."/>
            <person name="Barbe V."/>
            <person name="Bardou P."/>
            <person name="Bechner M."/>
            <person name="Bellec A."/>
            <person name="Berger A."/>
            <person name="Berges H."/>
            <person name="Bidwell S."/>
            <person name="Bisseling T."/>
            <person name="Choisne N."/>
            <person name="Couloux A."/>
            <person name="Denny R."/>
            <person name="Deshpande S."/>
            <person name="Dai X."/>
            <person name="Doyle J.J."/>
            <person name="Dudez A.M."/>
            <person name="Farmer A.D."/>
            <person name="Fouteau S."/>
            <person name="Franken C."/>
            <person name="Gibelin C."/>
            <person name="Gish J."/>
            <person name="Goldstein S."/>
            <person name="Gonzalez A.J."/>
            <person name="Green P.J."/>
            <person name="Hallab A."/>
            <person name="Hartog M."/>
            <person name="Hua A."/>
            <person name="Humphray S.J."/>
            <person name="Jeong D.H."/>
            <person name="Jing Y."/>
            <person name="Jocker A."/>
            <person name="Kenton S.M."/>
            <person name="Kim D.J."/>
            <person name="Klee K."/>
            <person name="Lai H."/>
            <person name="Lang C."/>
            <person name="Lin S."/>
            <person name="Macmil S.L."/>
            <person name="Magdelenat G."/>
            <person name="Matthews L."/>
            <person name="McCorrison J."/>
            <person name="Monaghan E.L."/>
            <person name="Mun J.H."/>
            <person name="Najar F.Z."/>
            <person name="Nicholson C."/>
            <person name="Noirot C."/>
            <person name="O'Bleness M."/>
            <person name="Paule C.R."/>
            <person name="Poulain J."/>
            <person name="Prion F."/>
            <person name="Qin B."/>
            <person name="Qu C."/>
            <person name="Retzel E.F."/>
            <person name="Riddle C."/>
            <person name="Sallet E."/>
            <person name="Samain S."/>
            <person name="Samson N."/>
            <person name="Sanders I."/>
            <person name="Saurat O."/>
            <person name="Scarpelli C."/>
            <person name="Schiex T."/>
            <person name="Segurens B."/>
            <person name="Severin A.J."/>
            <person name="Sherrier D.J."/>
            <person name="Shi R."/>
            <person name="Sims S."/>
            <person name="Singer S.R."/>
            <person name="Sinharoy S."/>
            <person name="Sterck L."/>
            <person name="Viollet A."/>
            <person name="Wang B.B."/>
            <person name="Wang K."/>
            <person name="Wang M."/>
            <person name="Wang X."/>
            <person name="Warfsmann J."/>
            <person name="Weissenbach J."/>
            <person name="White D.D."/>
            <person name="White J.D."/>
            <person name="Wiley G.B."/>
            <person name="Wincker P."/>
            <person name="Xing Y."/>
            <person name="Yang L."/>
            <person name="Yao Z."/>
            <person name="Ying F."/>
            <person name="Zhai J."/>
            <person name="Zhou L."/>
            <person name="Zuber A."/>
            <person name="Denarie J."/>
            <person name="Dixon R.A."/>
            <person name="May G.D."/>
            <person name="Schwartz D.C."/>
            <person name="Rogers J."/>
            <person name="Quetier F."/>
            <person name="Town C.D."/>
            <person name="Roe B.A."/>
        </authorList>
    </citation>
    <scope>NUCLEOTIDE SEQUENCE [LARGE SCALE GENOMIC DNA]</scope>
    <source>
        <strain evidence="2">A17</strain>
        <strain evidence="3 4">cv. Jemalong A17</strain>
    </source>
</reference>
<reference evidence="3" key="3">
    <citation type="submission" date="2015-04" db="UniProtKB">
        <authorList>
            <consortium name="EnsemblPlants"/>
        </authorList>
    </citation>
    <scope>IDENTIFICATION</scope>
    <source>
        <strain evidence="3">cv. Jemalong A17</strain>
    </source>
</reference>
<organism evidence="2 4">
    <name type="scientific">Medicago truncatula</name>
    <name type="common">Barrel medic</name>
    <name type="synonym">Medicago tribuloides</name>
    <dbReference type="NCBI Taxonomy" id="3880"/>
    <lineage>
        <taxon>Eukaryota</taxon>
        <taxon>Viridiplantae</taxon>
        <taxon>Streptophyta</taxon>
        <taxon>Embryophyta</taxon>
        <taxon>Tracheophyta</taxon>
        <taxon>Spermatophyta</taxon>
        <taxon>Magnoliopsida</taxon>
        <taxon>eudicotyledons</taxon>
        <taxon>Gunneridae</taxon>
        <taxon>Pentapetalae</taxon>
        <taxon>rosids</taxon>
        <taxon>fabids</taxon>
        <taxon>Fabales</taxon>
        <taxon>Fabaceae</taxon>
        <taxon>Papilionoideae</taxon>
        <taxon>50 kb inversion clade</taxon>
        <taxon>NPAAA clade</taxon>
        <taxon>Hologalegina</taxon>
        <taxon>IRL clade</taxon>
        <taxon>Trifolieae</taxon>
        <taxon>Medicago</taxon>
    </lineage>
</organism>
<dbReference type="InterPro" id="IPR052929">
    <property type="entry name" value="RNase_H-like_EbsB-rel"/>
</dbReference>
<dbReference type="PANTHER" id="PTHR47074:SF48">
    <property type="entry name" value="POLYNUCLEOTIDYL TRANSFERASE, RIBONUCLEASE H-LIKE SUPERFAMILY PROTEIN"/>
    <property type="match status" value="1"/>
</dbReference>
<gene>
    <name evidence="2" type="ordered locus">MTR_1g081930</name>
</gene>
<evidence type="ECO:0000313" key="3">
    <source>
        <dbReference type="EnsemblPlants" id="KEH43061"/>
    </source>
</evidence>
<dbReference type="PANTHER" id="PTHR47074">
    <property type="entry name" value="BNAC02G40300D PROTEIN"/>
    <property type="match status" value="1"/>
</dbReference>
<reference evidence="2 4" key="2">
    <citation type="journal article" date="2014" name="BMC Genomics">
        <title>An improved genome release (version Mt4.0) for the model legume Medicago truncatula.</title>
        <authorList>
            <person name="Tang H."/>
            <person name="Krishnakumar V."/>
            <person name="Bidwell S."/>
            <person name="Rosen B."/>
            <person name="Chan A."/>
            <person name="Zhou S."/>
            <person name="Gentzbittel L."/>
            <person name="Childs K.L."/>
            <person name="Yandell M."/>
            <person name="Gundlach H."/>
            <person name="Mayer K.F."/>
            <person name="Schwartz D.C."/>
            <person name="Town C.D."/>
        </authorList>
    </citation>
    <scope>GENOME REANNOTATION</scope>
    <source>
        <strain evidence="2">A17</strain>
        <strain evidence="3 4">cv. Jemalong A17</strain>
    </source>
</reference>
<dbReference type="GO" id="GO:0004523">
    <property type="term" value="F:RNA-DNA hybrid ribonuclease activity"/>
    <property type="evidence" value="ECO:0007669"/>
    <property type="project" value="InterPro"/>
</dbReference>
<dbReference type="HOGENOM" id="CLU_162942_0_0_1"/>
<dbReference type="InterPro" id="IPR002156">
    <property type="entry name" value="RNaseH_domain"/>
</dbReference>
<dbReference type="EMBL" id="CM001217">
    <property type="protein sequence ID" value="KEH43061.1"/>
    <property type="molecule type" value="Genomic_DNA"/>
</dbReference>
<evidence type="ECO:0000313" key="2">
    <source>
        <dbReference type="EMBL" id="KEH43061.1"/>
    </source>
</evidence>
<evidence type="ECO:0000259" key="1">
    <source>
        <dbReference type="Pfam" id="PF13456"/>
    </source>
</evidence>
<evidence type="ECO:0000313" key="4">
    <source>
        <dbReference type="Proteomes" id="UP000002051"/>
    </source>
</evidence>
<dbReference type="GO" id="GO:0003676">
    <property type="term" value="F:nucleic acid binding"/>
    <property type="evidence" value="ECO:0007669"/>
    <property type="project" value="InterPro"/>
</dbReference>